<evidence type="ECO:0000256" key="1">
    <source>
        <dbReference type="SAM" id="Phobius"/>
    </source>
</evidence>
<keyword evidence="1" id="KW-0472">Membrane</keyword>
<keyword evidence="1" id="KW-0812">Transmembrane</keyword>
<accession>A0A086ZK20</accession>
<dbReference type="EMBL" id="JGYP01000001">
    <property type="protein sequence ID" value="KFI46870.1"/>
    <property type="molecule type" value="Genomic_DNA"/>
</dbReference>
<dbReference type="RefSeq" id="WP_152595379.1">
    <property type="nucleotide sequence ID" value="NZ_JDUS01000001.1"/>
</dbReference>
<organism evidence="2 3">
    <name type="scientific">Bifidobacterium bohemicum DSM 22767</name>
    <dbReference type="NCBI Taxonomy" id="1437606"/>
    <lineage>
        <taxon>Bacteria</taxon>
        <taxon>Bacillati</taxon>
        <taxon>Actinomycetota</taxon>
        <taxon>Actinomycetes</taxon>
        <taxon>Bifidobacteriales</taxon>
        <taxon>Bifidobacteriaceae</taxon>
        <taxon>Bifidobacterium</taxon>
    </lineage>
</organism>
<name>A0A086ZK20_9BIFI</name>
<evidence type="ECO:0000313" key="2">
    <source>
        <dbReference type="EMBL" id="KFI46870.1"/>
    </source>
</evidence>
<comment type="caution">
    <text evidence="2">The sequence shown here is derived from an EMBL/GenBank/DDBJ whole genome shotgun (WGS) entry which is preliminary data.</text>
</comment>
<sequence>MNNMMSCADPDKPRFVNTNFSYVGDKVPDLRRSAVGALVYRRGGFRWIFVGAPAALTCAFVMLLAMRWKIRVADCQ</sequence>
<gene>
    <name evidence="2" type="ORF">BBOH_0344</name>
</gene>
<dbReference type="AlphaFoldDB" id="A0A086ZK20"/>
<keyword evidence="3" id="KW-1185">Reference proteome</keyword>
<keyword evidence="1" id="KW-1133">Transmembrane helix</keyword>
<evidence type="ECO:0000313" key="3">
    <source>
        <dbReference type="Proteomes" id="UP000029096"/>
    </source>
</evidence>
<reference evidence="2 3" key="1">
    <citation type="submission" date="2014-03" db="EMBL/GenBank/DDBJ databases">
        <title>Genomics of Bifidobacteria.</title>
        <authorList>
            <person name="Ventura M."/>
            <person name="Milani C."/>
            <person name="Lugli G.A."/>
        </authorList>
    </citation>
    <scope>NUCLEOTIDE SEQUENCE [LARGE SCALE GENOMIC DNA]</scope>
    <source>
        <strain evidence="2 3">DSM 22767</strain>
    </source>
</reference>
<proteinExistence type="predicted"/>
<feature type="transmembrane region" description="Helical" evidence="1">
    <location>
        <begin position="47"/>
        <end position="66"/>
    </location>
</feature>
<dbReference type="Proteomes" id="UP000029096">
    <property type="component" value="Unassembled WGS sequence"/>
</dbReference>
<dbReference type="STRING" id="1437606.BBOH_0344"/>
<protein>
    <submittedName>
        <fullName evidence="2">Uncharacterized protein</fullName>
    </submittedName>
</protein>